<accession>C6T3Y8</accession>
<protein>
    <submittedName>
        <fullName evidence="2">Uncharacterized protein</fullName>
    </submittedName>
</protein>
<keyword evidence="1" id="KW-0812">Transmembrane</keyword>
<name>C6T3Y8_SOYBN</name>
<dbReference type="AlphaFoldDB" id="C6T3Y8"/>
<evidence type="ECO:0000313" key="2">
    <source>
        <dbReference type="EMBL" id="ACU16389.1"/>
    </source>
</evidence>
<keyword evidence="1" id="KW-1133">Transmembrane helix</keyword>
<sequence>MHGFWPSSSPSYANKYCTKFAFAKTNIATFAFTSNTASGQCSTFAYNPISSNHSNCSTGHSSTTCCHFTSKLPHSPNHYSFLPLLLPTTFSHHSLNEATLLIGYIGTRILGVWFWLSVIVGCISCCFYVVHVMVIYIVRCPFIAGEYL</sequence>
<dbReference type="EMBL" id="BT092149">
    <property type="protein sequence ID" value="ACU16389.1"/>
    <property type="molecule type" value="mRNA"/>
</dbReference>
<proteinExistence type="evidence at transcript level"/>
<evidence type="ECO:0000256" key="1">
    <source>
        <dbReference type="SAM" id="Phobius"/>
    </source>
</evidence>
<organism evidence="2">
    <name type="scientific">Glycine max</name>
    <name type="common">Soybean</name>
    <name type="synonym">Glycine hispida</name>
    <dbReference type="NCBI Taxonomy" id="3847"/>
    <lineage>
        <taxon>Eukaryota</taxon>
        <taxon>Viridiplantae</taxon>
        <taxon>Streptophyta</taxon>
        <taxon>Embryophyta</taxon>
        <taxon>Tracheophyta</taxon>
        <taxon>Spermatophyta</taxon>
        <taxon>Magnoliopsida</taxon>
        <taxon>eudicotyledons</taxon>
        <taxon>Gunneridae</taxon>
        <taxon>Pentapetalae</taxon>
        <taxon>rosids</taxon>
        <taxon>fabids</taxon>
        <taxon>Fabales</taxon>
        <taxon>Fabaceae</taxon>
        <taxon>Papilionoideae</taxon>
        <taxon>50 kb inversion clade</taxon>
        <taxon>NPAAA clade</taxon>
        <taxon>indigoferoid/millettioid clade</taxon>
        <taxon>Phaseoleae</taxon>
        <taxon>Glycine</taxon>
        <taxon>Glycine subgen. Soja</taxon>
    </lineage>
</organism>
<keyword evidence="1" id="KW-0472">Membrane</keyword>
<feature type="transmembrane region" description="Helical" evidence="1">
    <location>
        <begin position="112"/>
        <end position="138"/>
    </location>
</feature>
<reference evidence="2" key="1">
    <citation type="submission" date="2009-08" db="EMBL/GenBank/DDBJ databases">
        <authorList>
            <person name="Cheung F."/>
            <person name="Xiao Y."/>
            <person name="Chan A."/>
            <person name="Moskal W."/>
            <person name="Town C.D."/>
        </authorList>
    </citation>
    <scope>NUCLEOTIDE SEQUENCE</scope>
</reference>